<evidence type="ECO:0000256" key="9">
    <source>
        <dbReference type="ARBA" id="ARBA00030215"/>
    </source>
</evidence>
<keyword evidence="5 11" id="KW-0813">Transport</keyword>
<dbReference type="CDD" id="cd12152">
    <property type="entry name" value="F1-ATPase_delta"/>
    <property type="match status" value="1"/>
</dbReference>
<evidence type="ECO:0000256" key="10">
    <source>
        <dbReference type="ARBA" id="ARBA00031795"/>
    </source>
</evidence>
<evidence type="ECO:0000256" key="6">
    <source>
        <dbReference type="ARBA" id="ARBA00023065"/>
    </source>
</evidence>
<proteinExistence type="inferred from homology"/>
<organism evidence="13 14">
    <name type="scientific">Saccharospirillum salsuginis</name>
    <dbReference type="NCBI Taxonomy" id="418750"/>
    <lineage>
        <taxon>Bacteria</taxon>
        <taxon>Pseudomonadati</taxon>
        <taxon>Pseudomonadota</taxon>
        <taxon>Gammaproteobacteria</taxon>
        <taxon>Oceanospirillales</taxon>
        <taxon>Saccharospirillaceae</taxon>
        <taxon>Saccharospirillum</taxon>
    </lineage>
</organism>
<dbReference type="SUPFAM" id="SSF51344">
    <property type="entry name" value="Epsilon subunit of F1F0-ATP synthase N-terminal domain"/>
    <property type="match status" value="1"/>
</dbReference>
<comment type="caution">
    <text evidence="13">The sequence shown here is derived from an EMBL/GenBank/DDBJ whole genome shotgun (WGS) entry which is preliminary data.</text>
</comment>
<evidence type="ECO:0000256" key="7">
    <source>
        <dbReference type="ARBA" id="ARBA00023136"/>
    </source>
</evidence>
<dbReference type="GO" id="GO:0046933">
    <property type="term" value="F:proton-transporting ATP synthase activity, rotational mechanism"/>
    <property type="evidence" value="ECO:0007669"/>
    <property type="project" value="UniProtKB-UniRule"/>
</dbReference>
<dbReference type="EMBL" id="BMXR01000008">
    <property type="protein sequence ID" value="GGX61876.1"/>
    <property type="molecule type" value="Genomic_DNA"/>
</dbReference>
<dbReference type="GO" id="GO:0005524">
    <property type="term" value="F:ATP binding"/>
    <property type="evidence" value="ECO:0007669"/>
    <property type="project" value="UniProtKB-UniRule"/>
</dbReference>
<reference evidence="13" key="2">
    <citation type="submission" date="2020-09" db="EMBL/GenBank/DDBJ databases">
        <authorList>
            <person name="Sun Q."/>
            <person name="Kim S."/>
        </authorList>
    </citation>
    <scope>NUCLEOTIDE SEQUENCE</scope>
    <source>
        <strain evidence="13">KCTC 22169</strain>
    </source>
</reference>
<evidence type="ECO:0000256" key="8">
    <source>
        <dbReference type="ARBA" id="ARBA00023196"/>
    </source>
</evidence>
<accession>A0A918KFR9</accession>
<evidence type="ECO:0000256" key="3">
    <source>
        <dbReference type="ARBA" id="ARBA00005712"/>
    </source>
</evidence>
<keyword evidence="6 11" id="KW-0406">Ion transport</keyword>
<dbReference type="AlphaFoldDB" id="A0A918KFR9"/>
<dbReference type="Gene3D" id="2.60.15.10">
    <property type="entry name" value="F0F1 ATP synthase delta/epsilon subunit, N-terminal"/>
    <property type="match status" value="1"/>
</dbReference>
<evidence type="ECO:0000256" key="4">
    <source>
        <dbReference type="ARBA" id="ARBA00014480"/>
    </source>
</evidence>
<evidence type="ECO:0000256" key="2">
    <source>
        <dbReference type="ARBA" id="ARBA00004184"/>
    </source>
</evidence>
<evidence type="ECO:0000313" key="13">
    <source>
        <dbReference type="EMBL" id="GGX61876.1"/>
    </source>
</evidence>
<dbReference type="NCBIfam" id="TIGR03166">
    <property type="entry name" value="alt_F1F0_F1_eps"/>
    <property type="match status" value="1"/>
</dbReference>
<keyword evidence="8 11" id="KW-0139">CF(1)</keyword>
<dbReference type="InterPro" id="IPR001469">
    <property type="entry name" value="ATP_synth_F1_dsu/esu"/>
</dbReference>
<dbReference type="RefSeq" id="WP_189610523.1">
    <property type="nucleotide sequence ID" value="NZ_BMXR01000008.1"/>
</dbReference>
<keyword evidence="11" id="KW-0066">ATP synthesis</keyword>
<comment type="subunit">
    <text evidence="11">F-type ATPases have 2 components, CF(1) - the catalytic core - and CF(0) - the membrane proton channel. CF(1) has five subunits: alpha(3), beta(3), gamma(1), delta(1), epsilon(1). CF(0) has three main subunits: a, b and c.</text>
</comment>
<evidence type="ECO:0000256" key="1">
    <source>
        <dbReference type="ARBA" id="ARBA00003543"/>
    </source>
</evidence>
<comment type="similarity">
    <text evidence="3 11">Belongs to the ATPase epsilon chain family.</text>
</comment>
<sequence>MTEQTAAMQLTVFLPTGILLETRAHKIIAEAPSGEFCLLPRHIDYVASLEPGILIYTTPEGDEGYVGLDRGVLVKAGPEVRVSAFDGVAGTRLDQLTSLVESRYIELDEQDRKARAALSRLEAGTLRGFHELQERYFET</sequence>
<dbReference type="HAMAP" id="MF_00530">
    <property type="entry name" value="ATP_synth_epsil_bac"/>
    <property type="match status" value="1"/>
</dbReference>
<feature type="domain" description="ATP synthase F1 complex delta/epsilon subunit N-terminal" evidence="12">
    <location>
        <begin position="8"/>
        <end position="84"/>
    </location>
</feature>
<dbReference type="GO" id="GO:0045259">
    <property type="term" value="C:proton-transporting ATP synthase complex"/>
    <property type="evidence" value="ECO:0007669"/>
    <property type="project" value="UniProtKB-KW"/>
</dbReference>
<keyword evidence="14" id="KW-1185">Reference proteome</keyword>
<dbReference type="InterPro" id="IPR020546">
    <property type="entry name" value="ATP_synth_F1_dsu/esu_N"/>
</dbReference>
<evidence type="ECO:0000313" key="14">
    <source>
        <dbReference type="Proteomes" id="UP000626148"/>
    </source>
</evidence>
<dbReference type="GO" id="GO:0012505">
    <property type="term" value="C:endomembrane system"/>
    <property type="evidence" value="ECO:0007669"/>
    <property type="project" value="UniProtKB-SubCell"/>
</dbReference>
<dbReference type="NCBIfam" id="NF004871">
    <property type="entry name" value="PRK06228.1"/>
    <property type="match status" value="1"/>
</dbReference>
<protein>
    <recommendedName>
        <fullName evidence="4 11">ATP synthase epsilon chain</fullName>
    </recommendedName>
    <alternativeName>
        <fullName evidence="10 11">ATP synthase F1 sector epsilon subunit</fullName>
    </alternativeName>
    <alternativeName>
        <fullName evidence="9 11">F-ATPase epsilon subunit</fullName>
    </alternativeName>
</protein>
<reference evidence="13" key="1">
    <citation type="journal article" date="2014" name="Int. J. Syst. Evol. Microbiol.">
        <title>Complete genome sequence of Corynebacterium casei LMG S-19264T (=DSM 44701T), isolated from a smear-ripened cheese.</title>
        <authorList>
            <consortium name="US DOE Joint Genome Institute (JGI-PGF)"/>
            <person name="Walter F."/>
            <person name="Albersmeier A."/>
            <person name="Kalinowski J."/>
            <person name="Ruckert C."/>
        </authorList>
    </citation>
    <scope>NUCLEOTIDE SEQUENCE</scope>
    <source>
        <strain evidence="13">KCTC 22169</strain>
    </source>
</reference>
<dbReference type="InterPro" id="IPR036771">
    <property type="entry name" value="ATPsynth_dsu/esu_N"/>
</dbReference>
<evidence type="ECO:0000259" key="12">
    <source>
        <dbReference type="Pfam" id="PF02823"/>
    </source>
</evidence>
<dbReference type="GO" id="GO:0005886">
    <property type="term" value="C:plasma membrane"/>
    <property type="evidence" value="ECO:0007669"/>
    <property type="project" value="UniProtKB-SubCell"/>
</dbReference>
<comment type="subcellular location">
    <subcellularLocation>
        <location evidence="11">Cell membrane</location>
        <topology evidence="11">Peripheral membrane protein</topology>
    </subcellularLocation>
    <subcellularLocation>
        <location evidence="2">Endomembrane system</location>
        <topology evidence="2">Peripheral membrane protein</topology>
    </subcellularLocation>
</comment>
<name>A0A918KFR9_9GAMM</name>
<evidence type="ECO:0000256" key="11">
    <source>
        <dbReference type="HAMAP-Rule" id="MF_00530"/>
    </source>
</evidence>
<gene>
    <name evidence="11 13" type="primary">atpC</name>
    <name evidence="13" type="ORF">GCM10007392_32160</name>
</gene>
<dbReference type="Proteomes" id="UP000626148">
    <property type="component" value="Unassembled WGS sequence"/>
</dbReference>
<dbReference type="InterPro" id="IPR024037">
    <property type="entry name" value="Alt_ATP_synth_F1_esu"/>
</dbReference>
<keyword evidence="11" id="KW-1003">Cell membrane</keyword>
<comment type="function">
    <text evidence="1 11">Produces ATP from ADP in the presence of a proton gradient across the membrane.</text>
</comment>
<dbReference type="Pfam" id="PF02823">
    <property type="entry name" value="ATP-synt_DE_N"/>
    <property type="match status" value="1"/>
</dbReference>
<keyword evidence="11" id="KW-0375">Hydrogen ion transport</keyword>
<keyword evidence="7 11" id="KW-0472">Membrane</keyword>
<evidence type="ECO:0000256" key="5">
    <source>
        <dbReference type="ARBA" id="ARBA00022448"/>
    </source>
</evidence>